<dbReference type="PANTHER" id="PTHR45632">
    <property type="entry name" value="LD33804P"/>
    <property type="match status" value="1"/>
</dbReference>
<organism evidence="5 6">
    <name type="scientific">Euplotes crassus</name>
    <dbReference type="NCBI Taxonomy" id="5936"/>
    <lineage>
        <taxon>Eukaryota</taxon>
        <taxon>Sar</taxon>
        <taxon>Alveolata</taxon>
        <taxon>Ciliophora</taxon>
        <taxon>Intramacronucleata</taxon>
        <taxon>Spirotrichea</taxon>
        <taxon>Hypotrichia</taxon>
        <taxon>Euplotida</taxon>
        <taxon>Euplotidae</taxon>
        <taxon>Moneuplotes</taxon>
    </lineage>
</organism>
<evidence type="ECO:0000313" key="5">
    <source>
        <dbReference type="EMBL" id="CAI2360543.1"/>
    </source>
</evidence>
<gene>
    <name evidence="5" type="ORF">ECRASSUSDP1_LOCUS1847</name>
</gene>
<evidence type="ECO:0000256" key="1">
    <source>
        <dbReference type="ARBA" id="ARBA00022441"/>
    </source>
</evidence>
<keyword evidence="2" id="KW-0677">Repeat</keyword>
<dbReference type="EMBL" id="CAMPGE010001743">
    <property type="protein sequence ID" value="CAI2360543.1"/>
    <property type="molecule type" value="Genomic_DNA"/>
</dbReference>
<evidence type="ECO:0008006" key="7">
    <source>
        <dbReference type="Google" id="ProtNLM"/>
    </source>
</evidence>
<feature type="compositionally biased region" description="Low complexity" evidence="4">
    <location>
        <begin position="11"/>
        <end position="23"/>
    </location>
</feature>
<evidence type="ECO:0000313" key="6">
    <source>
        <dbReference type="Proteomes" id="UP001295684"/>
    </source>
</evidence>
<dbReference type="SUPFAM" id="SSF117281">
    <property type="entry name" value="Kelch motif"/>
    <property type="match status" value="1"/>
</dbReference>
<feature type="region of interest" description="Disordered" evidence="4">
    <location>
        <begin position="1"/>
        <end position="23"/>
    </location>
</feature>
<dbReference type="Pfam" id="PF01344">
    <property type="entry name" value="Kelch_1"/>
    <property type="match status" value="1"/>
</dbReference>
<dbReference type="Gene3D" id="2.120.10.80">
    <property type="entry name" value="Kelch-type beta propeller"/>
    <property type="match status" value="1"/>
</dbReference>
<feature type="coiled-coil region" evidence="3">
    <location>
        <begin position="136"/>
        <end position="185"/>
    </location>
</feature>
<protein>
    <recommendedName>
        <fullName evidence="7">Kelch motif family protein</fullName>
    </recommendedName>
</protein>
<evidence type="ECO:0000256" key="2">
    <source>
        <dbReference type="ARBA" id="ARBA00022737"/>
    </source>
</evidence>
<proteinExistence type="predicted"/>
<dbReference type="InterPro" id="IPR015915">
    <property type="entry name" value="Kelch-typ_b-propeller"/>
</dbReference>
<dbReference type="Proteomes" id="UP001295684">
    <property type="component" value="Unassembled WGS sequence"/>
</dbReference>
<sequence>MIKDDYFGPHSLSQEASEASQESTIEERLDLPEECSELWDDYQMQAKDFLPMEEDFAHKNYPQIRKYHSAENSTSRLSEAQNNYLLKYFRILKSRISQKIIHNSFDIDLARTNLQEIHCSKEDIFSQIDDYFNQALLALQKRCEFLKEKYKKIEKSEIQRLEYQLTSLETSNEVLVKTLEQIEEMLSSNSASSSDEETKECYRSCLSNFQQASQKPSDITYFRPCSFECPTFVGHEEDLMAFSKLGEIRDNSHHVFPIVIFNTYNFEMLQYDDSLHKFLPCKVNPFERANFVLPKYFKYQVTSFDEVVLLGGSKELNSQRNPRKKVYIASDLAFKIFKGNLSQLDQVMNKPRQYFSLVHAKERNQIFIIGGFNEKGGALSSCEKLCLKTYTFSEIAPMVQKRYNCAATLVANQHIFVFNGVSKPQDLNTIEKYSFAFDFWEKLSIKTPFRVHNNFAKRISSDEILILGGKQDVGRHPKISRPMTSVFIFNTKSNALVNLPKLGFNYKIGDVFINNKMQALLFIPDTKKILIYDLEKNYPQCNKHPVASRMTQRECVNNNLTLRRHFSEKLAYHSSHEYIEMQDFNPPIAKKSGKFQDREVHLLQTDDVLD</sequence>
<dbReference type="SMART" id="SM00612">
    <property type="entry name" value="Kelch"/>
    <property type="match status" value="1"/>
</dbReference>
<accession>A0AAD1U228</accession>
<dbReference type="AlphaFoldDB" id="A0AAD1U228"/>
<evidence type="ECO:0000256" key="3">
    <source>
        <dbReference type="SAM" id="Coils"/>
    </source>
</evidence>
<evidence type="ECO:0000256" key="4">
    <source>
        <dbReference type="SAM" id="MobiDB-lite"/>
    </source>
</evidence>
<keyword evidence="6" id="KW-1185">Reference proteome</keyword>
<comment type="caution">
    <text evidence="5">The sequence shown here is derived from an EMBL/GenBank/DDBJ whole genome shotgun (WGS) entry which is preliminary data.</text>
</comment>
<reference evidence="5" key="1">
    <citation type="submission" date="2023-07" db="EMBL/GenBank/DDBJ databases">
        <authorList>
            <consortium name="AG Swart"/>
            <person name="Singh M."/>
            <person name="Singh A."/>
            <person name="Seah K."/>
            <person name="Emmerich C."/>
        </authorList>
    </citation>
    <scope>NUCLEOTIDE SEQUENCE</scope>
    <source>
        <strain evidence="5">DP1</strain>
    </source>
</reference>
<dbReference type="InterPro" id="IPR006652">
    <property type="entry name" value="Kelch_1"/>
</dbReference>
<name>A0AAD1U228_EUPCR</name>
<keyword evidence="1" id="KW-0880">Kelch repeat</keyword>
<dbReference type="PANTHER" id="PTHR45632:SF3">
    <property type="entry name" value="KELCH-LIKE PROTEIN 32"/>
    <property type="match status" value="1"/>
</dbReference>
<keyword evidence="3" id="KW-0175">Coiled coil</keyword>